<evidence type="ECO:0008006" key="4">
    <source>
        <dbReference type="Google" id="ProtNLM"/>
    </source>
</evidence>
<keyword evidence="3" id="KW-1185">Reference proteome</keyword>
<proteinExistence type="predicted"/>
<evidence type="ECO:0000313" key="3">
    <source>
        <dbReference type="Proteomes" id="UP001209755"/>
    </source>
</evidence>
<accession>A0ABT3HCS1</accession>
<name>A0ABT3HCS1_9HYPH</name>
<feature type="region of interest" description="Disordered" evidence="1">
    <location>
        <begin position="59"/>
        <end position="79"/>
    </location>
</feature>
<sequence length="79" mass="8580">MGQNPFAGRGRLRSLLAVFQVFSVVVGGPRRRLDPRDLSPALARDLGLTDCVRPRRGAGARINASANDPWHQPPPMPPV</sequence>
<protein>
    <recommendedName>
        <fullName evidence="4">Secreted protein</fullName>
    </recommendedName>
</protein>
<evidence type="ECO:0000313" key="2">
    <source>
        <dbReference type="EMBL" id="MCW2308190.1"/>
    </source>
</evidence>
<organism evidence="2 3">
    <name type="scientific">Rhodobium gokarnense</name>
    <dbReference type="NCBI Taxonomy" id="364296"/>
    <lineage>
        <taxon>Bacteria</taxon>
        <taxon>Pseudomonadati</taxon>
        <taxon>Pseudomonadota</taxon>
        <taxon>Alphaproteobacteria</taxon>
        <taxon>Hyphomicrobiales</taxon>
        <taxon>Rhodobiaceae</taxon>
        <taxon>Rhodobium</taxon>
    </lineage>
</organism>
<dbReference type="EMBL" id="JAOQNS010000006">
    <property type="protein sequence ID" value="MCW2308190.1"/>
    <property type="molecule type" value="Genomic_DNA"/>
</dbReference>
<evidence type="ECO:0000256" key="1">
    <source>
        <dbReference type="SAM" id="MobiDB-lite"/>
    </source>
</evidence>
<dbReference type="Proteomes" id="UP001209755">
    <property type="component" value="Unassembled WGS sequence"/>
</dbReference>
<comment type="caution">
    <text evidence="2">The sequence shown here is derived from an EMBL/GenBank/DDBJ whole genome shotgun (WGS) entry which is preliminary data.</text>
</comment>
<gene>
    <name evidence="2" type="ORF">M2319_002529</name>
</gene>
<reference evidence="3" key="1">
    <citation type="submission" date="2023-07" db="EMBL/GenBank/DDBJ databases">
        <title>Genome sequencing of Purple Non-Sulfur Bacteria from various extreme environments.</title>
        <authorList>
            <person name="Mayer M."/>
        </authorList>
    </citation>
    <scope>NUCLEOTIDE SEQUENCE [LARGE SCALE GENOMIC DNA]</scope>
    <source>
        <strain evidence="3">DSM 17935</strain>
    </source>
</reference>